<name>A0A3N4I434_ASCIM</name>
<reference evidence="1 2" key="1">
    <citation type="journal article" date="2018" name="Nat. Ecol. Evol.">
        <title>Pezizomycetes genomes reveal the molecular basis of ectomycorrhizal truffle lifestyle.</title>
        <authorList>
            <person name="Murat C."/>
            <person name="Payen T."/>
            <person name="Noel B."/>
            <person name="Kuo A."/>
            <person name="Morin E."/>
            <person name="Chen J."/>
            <person name="Kohler A."/>
            <person name="Krizsan K."/>
            <person name="Balestrini R."/>
            <person name="Da Silva C."/>
            <person name="Montanini B."/>
            <person name="Hainaut M."/>
            <person name="Levati E."/>
            <person name="Barry K.W."/>
            <person name="Belfiori B."/>
            <person name="Cichocki N."/>
            <person name="Clum A."/>
            <person name="Dockter R.B."/>
            <person name="Fauchery L."/>
            <person name="Guy J."/>
            <person name="Iotti M."/>
            <person name="Le Tacon F."/>
            <person name="Lindquist E.A."/>
            <person name="Lipzen A."/>
            <person name="Malagnac F."/>
            <person name="Mello A."/>
            <person name="Molinier V."/>
            <person name="Miyauchi S."/>
            <person name="Poulain J."/>
            <person name="Riccioni C."/>
            <person name="Rubini A."/>
            <person name="Sitrit Y."/>
            <person name="Splivallo R."/>
            <person name="Traeger S."/>
            <person name="Wang M."/>
            <person name="Zifcakova L."/>
            <person name="Wipf D."/>
            <person name="Zambonelli A."/>
            <person name="Paolocci F."/>
            <person name="Nowrousian M."/>
            <person name="Ottonello S."/>
            <person name="Baldrian P."/>
            <person name="Spatafora J.W."/>
            <person name="Henrissat B."/>
            <person name="Nagy L.G."/>
            <person name="Aury J.M."/>
            <person name="Wincker P."/>
            <person name="Grigoriev I.V."/>
            <person name="Bonfante P."/>
            <person name="Martin F.M."/>
        </authorList>
    </citation>
    <scope>NUCLEOTIDE SEQUENCE [LARGE SCALE GENOMIC DNA]</scope>
    <source>
        <strain evidence="1 2">RN42</strain>
    </source>
</reference>
<evidence type="ECO:0000313" key="2">
    <source>
        <dbReference type="Proteomes" id="UP000275078"/>
    </source>
</evidence>
<organism evidence="1 2">
    <name type="scientific">Ascobolus immersus RN42</name>
    <dbReference type="NCBI Taxonomy" id="1160509"/>
    <lineage>
        <taxon>Eukaryota</taxon>
        <taxon>Fungi</taxon>
        <taxon>Dikarya</taxon>
        <taxon>Ascomycota</taxon>
        <taxon>Pezizomycotina</taxon>
        <taxon>Pezizomycetes</taxon>
        <taxon>Pezizales</taxon>
        <taxon>Ascobolaceae</taxon>
        <taxon>Ascobolus</taxon>
    </lineage>
</organism>
<sequence length="150" mass="16654">MVDGVEVLGGFFEEDAVGGLEFGEGGGEGGAEVLLLRVLAGLWVSVVSSCMVKLERRMGRDVQRCRSSSSPRLLLGQCGWRFRGLVRVAYGIAGAASRSRKRCRWVQGRILTWRWRRQVGIFAEKESRSCGQTRGHLGSVRTKEVAIRER</sequence>
<keyword evidence="2" id="KW-1185">Reference proteome</keyword>
<dbReference type="EMBL" id="ML119691">
    <property type="protein sequence ID" value="RPA80156.1"/>
    <property type="molecule type" value="Genomic_DNA"/>
</dbReference>
<dbReference type="AlphaFoldDB" id="A0A3N4I434"/>
<dbReference type="Proteomes" id="UP000275078">
    <property type="component" value="Unassembled WGS sequence"/>
</dbReference>
<protein>
    <submittedName>
        <fullName evidence="1">Uncharacterized protein</fullName>
    </submittedName>
</protein>
<accession>A0A3N4I434</accession>
<gene>
    <name evidence="1" type="ORF">BJ508DRAFT_131061</name>
</gene>
<proteinExistence type="predicted"/>
<evidence type="ECO:0000313" key="1">
    <source>
        <dbReference type="EMBL" id="RPA80156.1"/>
    </source>
</evidence>